<evidence type="ECO:0000256" key="1">
    <source>
        <dbReference type="SAM" id="MobiDB-lite"/>
    </source>
</evidence>
<dbReference type="AlphaFoldDB" id="A0A1U7H886"/>
<evidence type="ECO:0000313" key="2">
    <source>
        <dbReference type="EMBL" id="OKH19157.1"/>
    </source>
</evidence>
<dbReference type="RefSeq" id="WP_073601485.1">
    <property type="nucleotide sequence ID" value="NZ_MRCB01000042.1"/>
</dbReference>
<name>A0A1U7H886_9CYAN</name>
<dbReference type="Proteomes" id="UP000186868">
    <property type="component" value="Unassembled WGS sequence"/>
</dbReference>
<gene>
    <name evidence="2" type="ORF">NIES593_21190</name>
</gene>
<organism evidence="2 3">
    <name type="scientific">Hydrococcus rivularis NIES-593</name>
    <dbReference type="NCBI Taxonomy" id="1921803"/>
    <lineage>
        <taxon>Bacteria</taxon>
        <taxon>Bacillati</taxon>
        <taxon>Cyanobacteriota</taxon>
        <taxon>Cyanophyceae</taxon>
        <taxon>Pleurocapsales</taxon>
        <taxon>Hydrococcaceae</taxon>
        <taxon>Hydrococcus</taxon>
    </lineage>
</organism>
<keyword evidence="3" id="KW-1185">Reference proteome</keyword>
<reference evidence="2 3" key="1">
    <citation type="submission" date="2016-11" db="EMBL/GenBank/DDBJ databases">
        <title>Draft Genome Sequences of Nine Cyanobacterial Strains from Diverse Habitats.</title>
        <authorList>
            <person name="Zhu T."/>
            <person name="Hou S."/>
            <person name="Lu X."/>
            <person name="Hess W.R."/>
        </authorList>
    </citation>
    <scope>NUCLEOTIDE SEQUENCE [LARGE SCALE GENOMIC DNA]</scope>
    <source>
        <strain evidence="2 3">NIES-593</strain>
    </source>
</reference>
<sequence>MDTLQQQIFDLDRKVDRLHELVERISDRISTLILERQQLPENELANYPSKNSQRSSLSQTNGHFQSLTDHKDILVDDGEERLRLNSESGQTLSSDIQIRRLTAQLTAAYNRIAALEEQLLACRINS</sequence>
<accession>A0A1U7H886</accession>
<feature type="region of interest" description="Disordered" evidence="1">
    <location>
        <begin position="40"/>
        <end position="69"/>
    </location>
</feature>
<dbReference type="STRING" id="1921803.NIES593_21190"/>
<comment type="caution">
    <text evidence="2">The sequence shown here is derived from an EMBL/GenBank/DDBJ whole genome shotgun (WGS) entry which is preliminary data.</text>
</comment>
<proteinExistence type="predicted"/>
<protein>
    <submittedName>
        <fullName evidence="2">Uncharacterized protein</fullName>
    </submittedName>
</protein>
<dbReference type="OrthoDB" id="513105at2"/>
<feature type="compositionally biased region" description="Polar residues" evidence="1">
    <location>
        <begin position="48"/>
        <end position="67"/>
    </location>
</feature>
<evidence type="ECO:0000313" key="3">
    <source>
        <dbReference type="Proteomes" id="UP000186868"/>
    </source>
</evidence>
<dbReference type="EMBL" id="MRCB01000042">
    <property type="protein sequence ID" value="OKH19157.1"/>
    <property type="molecule type" value="Genomic_DNA"/>
</dbReference>